<sequence>MMKLSQAQTHYHPSSTATPTAASSSLPYHQPITLEEVRTHWIGDLQYWVEESYLHNCFSHTGEVVAIKGSQKQH</sequence>
<gene>
    <name evidence="1" type="ORF">LOK49_LG08G01160</name>
</gene>
<keyword evidence="2" id="KW-1185">Reference proteome</keyword>
<dbReference type="EMBL" id="CM045766">
    <property type="protein sequence ID" value="KAI8005386.1"/>
    <property type="molecule type" value="Genomic_DNA"/>
</dbReference>
<evidence type="ECO:0000313" key="2">
    <source>
        <dbReference type="Proteomes" id="UP001060215"/>
    </source>
</evidence>
<comment type="caution">
    <text evidence="1">The sequence shown here is derived from an EMBL/GenBank/DDBJ whole genome shotgun (WGS) entry which is preliminary data.</text>
</comment>
<proteinExistence type="predicted"/>
<organism evidence="1 2">
    <name type="scientific">Camellia lanceoleosa</name>
    <dbReference type="NCBI Taxonomy" id="1840588"/>
    <lineage>
        <taxon>Eukaryota</taxon>
        <taxon>Viridiplantae</taxon>
        <taxon>Streptophyta</taxon>
        <taxon>Embryophyta</taxon>
        <taxon>Tracheophyta</taxon>
        <taxon>Spermatophyta</taxon>
        <taxon>Magnoliopsida</taxon>
        <taxon>eudicotyledons</taxon>
        <taxon>Gunneridae</taxon>
        <taxon>Pentapetalae</taxon>
        <taxon>asterids</taxon>
        <taxon>Ericales</taxon>
        <taxon>Theaceae</taxon>
        <taxon>Camellia</taxon>
    </lineage>
</organism>
<dbReference type="Proteomes" id="UP001060215">
    <property type="component" value="Chromosome 9"/>
</dbReference>
<reference evidence="1 2" key="1">
    <citation type="journal article" date="2022" name="Plant J.">
        <title>Chromosome-level genome of Camellia lanceoleosa provides a valuable resource for understanding genome evolution and self-incompatibility.</title>
        <authorList>
            <person name="Gong W."/>
            <person name="Xiao S."/>
            <person name="Wang L."/>
            <person name="Liao Z."/>
            <person name="Chang Y."/>
            <person name="Mo W."/>
            <person name="Hu G."/>
            <person name="Li W."/>
            <person name="Zhao G."/>
            <person name="Zhu H."/>
            <person name="Hu X."/>
            <person name="Ji K."/>
            <person name="Xiang X."/>
            <person name="Song Q."/>
            <person name="Yuan D."/>
            <person name="Jin S."/>
            <person name="Zhang L."/>
        </authorList>
    </citation>
    <scope>NUCLEOTIDE SEQUENCE [LARGE SCALE GENOMIC DNA]</scope>
    <source>
        <strain evidence="1">SQ_2022a</strain>
    </source>
</reference>
<protein>
    <submittedName>
        <fullName evidence="1">Polyadenylate-binding protein RBP47B</fullName>
    </submittedName>
</protein>
<name>A0ACC0GXC5_9ERIC</name>
<accession>A0ACC0GXC5</accession>
<evidence type="ECO:0000313" key="1">
    <source>
        <dbReference type="EMBL" id="KAI8005386.1"/>
    </source>
</evidence>